<evidence type="ECO:0000313" key="4">
    <source>
        <dbReference type="Proteomes" id="UP000007796"/>
    </source>
</evidence>
<dbReference type="Proteomes" id="UP000007796">
    <property type="component" value="Unassembled WGS sequence"/>
</dbReference>
<feature type="domain" description="Transglutaminase-like" evidence="2">
    <location>
        <begin position="452"/>
        <end position="526"/>
    </location>
</feature>
<feature type="compositionally biased region" description="Basic and acidic residues" evidence="1">
    <location>
        <begin position="173"/>
        <end position="205"/>
    </location>
</feature>
<dbReference type="AlphaFoldDB" id="F0XFK8"/>
<keyword evidence="4" id="KW-1185">Reference proteome</keyword>
<dbReference type="eggNOG" id="KOG4575">
    <property type="taxonomic scope" value="Eukaryota"/>
</dbReference>
<dbReference type="OrthoDB" id="6129702at2759"/>
<dbReference type="STRING" id="655863.F0XFK8"/>
<evidence type="ECO:0000259" key="2">
    <source>
        <dbReference type="SMART" id="SM00460"/>
    </source>
</evidence>
<dbReference type="EMBL" id="GL629765">
    <property type="protein sequence ID" value="EFX04367.1"/>
    <property type="molecule type" value="Genomic_DNA"/>
</dbReference>
<proteinExistence type="predicted"/>
<accession>F0XFK8</accession>
<organism evidence="4">
    <name type="scientific">Grosmannia clavigera (strain kw1407 / UAMH 11150)</name>
    <name type="common">Blue stain fungus</name>
    <name type="synonym">Graphiocladiella clavigera</name>
    <dbReference type="NCBI Taxonomy" id="655863"/>
    <lineage>
        <taxon>Eukaryota</taxon>
        <taxon>Fungi</taxon>
        <taxon>Dikarya</taxon>
        <taxon>Ascomycota</taxon>
        <taxon>Pezizomycotina</taxon>
        <taxon>Sordariomycetes</taxon>
        <taxon>Sordariomycetidae</taxon>
        <taxon>Ophiostomatales</taxon>
        <taxon>Ophiostomataceae</taxon>
        <taxon>Leptographium</taxon>
    </lineage>
</organism>
<reference evidence="3 4" key="1">
    <citation type="journal article" date="2011" name="Proc. Natl. Acad. Sci. U.S.A.">
        <title>Genome and transcriptome analyses of the mountain pine beetle-fungal symbiont Grosmannia clavigera, a lodgepole pine pathogen.</title>
        <authorList>
            <person name="DiGuistini S."/>
            <person name="Wang Y."/>
            <person name="Liao N.Y."/>
            <person name="Taylor G."/>
            <person name="Tanguay P."/>
            <person name="Feau N."/>
            <person name="Henrissat B."/>
            <person name="Chan S.K."/>
            <person name="Hesse-Orce U."/>
            <person name="Alamouti S.M."/>
            <person name="Tsui C.K.M."/>
            <person name="Docking R.T."/>
            <person name="Levasseur A."/>
            <person name="Haridas S."/>
            <person name="Robertson G."/>
            <person name="Birol I."/>
            <person name="Holt R.A."/>
            <person name="Marra M.A."/>
            <person name="Hamelin R.C."/>
            <person name="Hirst M."/>
            <person name="Jones S.J.M."/>
            <person name="Bohlmann J."/>
            <person name="Breuil C."/>
        </authorList>
    </citation>
    <scope>NUCLEOTIDE SEQUENCE [LARGE SCALE GENOMIC DNA]</scope>
    <source>
        <strain evidence="4">kw1407 / UAMH 11150</strain>
    </source>
</reference>
<dbReference type="GeneID" id="25974157"/>
<dbReference type="RefSeq" id="XP_014173849.1">
    <property type="nucleotide sequence ID" value="XM_014318374.1"/>
</dbReference>
<dbReference type="GO" id="GO:0005737">
    <property type="term" value="C:cytoplasm"/>
    <property type="evidence" value="ECO:0007669"/>
    <property type="project" value="TreeGrafter"/>
</dbReference>
<dbReference type="HOGENOM" id="CLU_016738_0_0_1"/>
<evidence type="ECO:0000313" key="3">
    <source>
        <dbReference type="EMBL" id="EFX04367.1"/>
    </source>
</evidence>
<feature type="compositionally biased region" description="Polar residues" evidence="1">
    <location>
        <begin position="83"/>
        <end position="97"/>
    </location>
</feature>
<dbReference type="Gene3D" id="3.10.620.30">
    <property type="match status" value="1"/>
</dbReference>
<dbReference type="Pfam" id="PF01841">
    <property type="entry name" value="Transglut_core"/>
    <property type="match status" value="1"/>
</dbReference>
<dbReference type="InterPro" id="IPR052557">
    <property type="entry name" value="CAP/Cytokinesis_protein"/>
</dbReference>
<feature type="compositionally biased region" description="Polar residues" evidence="1">
    <location>
        <begin position="292"/>
        <end position="310"/>
    </location>
</feature>
<sequence>MAEVEEPQFSTLAERIAALNKQKSFSSSSTVASASPPPRPASSALAAHGKRPPPPPPPAAAPKVQTVARTADEPVRPPLPVRQPTQPKRATSSQHSQPPSLPRRLPSNQNVKLLAAGGRRPSSDSVVSTASTATASLALSRVSSATSHGSSGSGLRKLPPAFGTTKLPPLPPSKREREAADRAATEKEAVEREEAEWAARHEAAERQAVSTTTGPPALPMRPGAGSRQASDASDGAHPRLPPRPRPGPGDASKPPPLPARRSTVRDGETQPPVLPARRQTDRAQEPSPPTLPSRQSTVRSAISQGFSSSKAAIGRWSDRANHKNDDGDDDTPPPLPMASRPSRAQIDAVVRGGGRSSAAAPGSGNYAMKGDDDECLLCRDFSGPDDLAARYPLERLPRQGTVNYLARHLCDPFSSQTDKARAIFTWCHHNVAYDVDGFFSGCIPRGQSITEQIFSGKAVCEGYAKIYEAIARAAGLEVRVVTGHGKGFGFNLVKPGQPVPPPNPTGHAWNAVRIDGGEWKLLDACWGAGNISEQRAERYEKCFAPDMFTMSNDKFGERHFPADRSCFFRADGCAISWAEYVVERSAEPPVVLYTNGKEDQFIDPDSVQPSSLQIHVSNVSRGSSGDDLVHFYFGRTCPHWKLETNGRGLQPYQMFIKIKNGGADGRSEEMVEVRYDSPLHWWADIPRSRLGPPGTKLTCFAYATRDGQDMRGASMADFRASLGRHKVTFVGICAWELV</sequence>
<dbReference type="SUPFAM" id="SSF54001">
    <property type="entry name" value="Cysteine proteinases"/>
    <property type="match status" value="1"/>
</dbReference>
<feature type="compositionally biased region" description="Low complexity" evidence="1">
    <location>
        <begin position="24"/>
        <end position="34"/>
    </location>
</feature>
<feature type="compositionally biased region" description="Basic and acidic residues" evidence="1">
    <location>
        <begin position="316"/>
        <end position="325"/>
    </location>
</feature>
<gene>
    <name evidence="3" type="ORF">CMQ_1295</name>
</gene>
<dbReference type="PANTHER" id="PTHR46333:SF5">
    <property type="entry name" value="TRANSGLUTAMINASE-LIKE DOMAIN-CONTAINING PROTEIN"/>
    <property type="match status" value="1"/>
</dbReference>
<dbReference type="SMART" id="SM00460">
    <property type="entry name" value="TGc"/>
    <property type="match status" value="1"/>
</dbReference>
<protein>
    <submittedName>
        <fullName evidence="3">Kyphoscoliosis peptidase</fullName>
    </submittedName>
</protein>
<feature type="compositionally biased region" description="Pro residues" evidence="1">
    <location>
        <begin position="239"/>
        <end position="258"/>
    </location>
</feature>
<feature type="region of interest" description="Disordered" evidence="1">
    <location>
        <begin position="21"/>
        <end position="342"/>
    </location>
</feature>
<evidence type="ECO:0000256" key="1">
    <source>
        <dbReference type="SAM" id="MobiDB-lite"/>
    </source>
</evidence>
<dbReference type="InParanoid" id="F0XFK8"/>
<dbReference type="InterPro" id="IPR002931">
    <property type="entry name" value="Transglutaminase-like"/>
</dbReference>
<feature type="compositionally biased region" description="Low complexity" evidence="1">
    <location>
        <begin position="123"/>
        <end position="154"/>
    </location>
</feature>
<dbReference type="PANTHER" id="PTHR46333">
    <property type="entry name" value="CYTOKINESIS PROTEIN 3"/>
    <property type="match status" value="1"/>
</dbReference>
<name>F0XFK8_GROCL</name>
<dbReference type="InterPro" id="IPR038765">
    <property type="entry name" value="Papain-like_cys_pep_sf"/>
</dbReference>